<feature type="transmembrane region" description="Helical" evidence="7">
    <location>
        <begin position="344"/>
        <end position="366"/>
    </location>
</feature>
<dbReference type="PANTHER" id="PTHR23517">
    <property type="entry name" value="RESISTANCE PROTEIN MDTM, PUTATIVE-RELATED-RELATED"/>
    <property type="match status" value="1"/>
</dbReference>
<dbReference type="InterPro" id="IPR050171">
    <property type="entry name" value="MFS_Transporters"/>
</dbReference>
<evidence type="ECO:0000256" key="6">
    <source>
        <dbReference type="ARBA" id="ARBA00023136"/>
    </source>
</evidence>
<evidence type="ECO:0000259" key="8">
    <source>
        <dbReference type="PROSITE" id="PS50850"/>
    </source>
</evidence>
<dbReference type="Gene3D" id="1.20.1250.20">
    <property type="entry name" value="MFS general substrate transporter like domains"/>
    <property type="match status" value="1"/>
</dbReference>
<feature type="transmembrane region" description="Helical" evidence="7">
    <location>
        <begin position="171"/>
        <end position="189"/>
    </location>
</feature>
<keyword evidence="4 7" id="KW-0812">Transmembrane</keyword>
<evidence type="ECO:0000256" key="5">
    <source>
        <dbReference type="ARBA" id="ARBA00022989"/>
    </source>
</evidence>
<dbReference type="EMBL" id="FNOJ01000008">
    <property type="protein sequence ID" value="SDW58385.1"/>
    <property type="molecule type" value="Genomic_DNA"/>
</dbReference>
<organism evidence="9 10">
    <name type="scientific">Alicyclobacillus hesperidum</name>
    <dbReference type="NCBI Taxonomy" id="89784"/>
    <lineage>
        <taxon>Bacteria</taxon>
        <taxon>Bacillati</taxon>
        <taxon>Bacillota</taxon>
        <taxon>Bacilli</taxon>
        <taxon>Bacillales</taxon>
        <taxon>Alicyclobacillaceae</taxon>
        <taxon>Alicyclobacillus</taxon>
    </lineage>
</organism>
<feature type="transmembrane region" description="Helical" evidence="7">
    <location>
        <begin position="259"/>
        <end position="279"/>
    </location>
</feature>
<dbReference type="Pfam" id="PF07690">
    <property type="entry name" value="MFS_1"/>
    <property type="match status" value="1"/>
</dbReference>
<gene>
    <name evidence="9" type="ORF">SAMN04489725_108111</name>
</gene>
<evidence type="ECO:0000256" key="1">
    <source>
        <dbReference type="ARBA" id="ARBA00004651"/>
    </source>
</evidence>
<feature type="transmembrane region" description="Helical" evidence="7">
    <location>
        <begin position="311"/>
        <end position="332"/>
    </location>
</feature>
<comment type="subcellular location">
    <subcellularLocation>
        <location evidence="1">Cell membrane</location>
        <topology evidence="1">Multi-pass membrane protein</topology>
    </subcellularLocation>
</comment>
<evidence type="ECO:0000256" key="4">
    <source>
        <dbReference type="ARBA" id="ARBA00022692"/>
    </source>
</evidence>
<dbReference type="Proteomes" id="UP000182589">
    <property type="component" value="Unassembled WGS sequence"/>
</dbReference>
<feature type="transmembrane region" description="Helical" evidence="7">
    <location>
        <begin position="54"/>
        <end position="76"/>
    </location>
</feature>
<dbReference type="InterPro" id="IPR011701">
    <property type="entry name" value="MFS"/>
</dbReference>
<dbReference type="GO" id="GO:0022857">
    <property type="term" value="F:transmembrane transporter activity"/>
    <property type="evidence" value="ECO:0007669"/>
    <property type="project" value="InterPro"/>
</dbReference>
<feature type="domain" description="Major facilitator superfamily (MFS) profile" evidence="8">
    <location>
        <begin position="16"/>
        <end position="400"/>
    </location>
</feature>
<dbReference type="PANTHER" id="PTHR23517:SF10">
    <property type="entry name" value="MAJOR FACILITATOR SUPERFAMILY (MFS) PROFILE DOMAIN-CONTAINING PROTEIN"/>
    <property type="match status" value="1"/>
</dbReference>
<dbReference type="InterPro" id="IPR036259">
    <property type="entry name" value="MFS_trans_sf"/>
</dbReference>
<accession>A0A1H2UQL8</accession>
<evidence type="ECO:0000313" key="10">
    <source>
        <dbReference type="Proteomes" id="UP000182589"/>
    </source>
</evidence>
<proteinExistence type="predicted"/>
<keyword evidence="5 7" id="KW-1133">Transmembrane helix</keyword>
<sequence length="417" mass="44537">MNGLRRQNHAQPLPKESYAFVLASLVNSVGSALIWPLTTIYVHNVLHRNYADAGVALFFQSLASIVGQVIGGSLYASLGPRKLIIGSLVLTGCAQWTLILAHTWPTYVCAMTANAFLIAITMPAVNGFVGQRWKTVSTRLFNVMYVSNNVGVAIGTTLAGILASISFSLTFFINGVSTLLFAAFLTIFMRRFANDELEEWRGGFGATRQDSPARLLSRYHLYAWIGIGSMLVNLATSTWNSGVAPYLNQAGQPPAVYSLLWTVNGILILVGQPVIGFLNRRLTQSLASRLTASAVLYGCAYVMIWATHATYALLVVGMVVATFGEMLMAPAIPALITDTARNNAAFYLGVSGGIGSIGRLIGPVLFGTLFDHAGLPPILWIAVGACAGAVIAFIVQQRQDGNVSHAASGKADEMSSL</sequence>
<dbReference type="GO" id="GO:0005886">
    <property type="term" value="C:plasma membrane"/>
    <property type="evidence" value="ECO:0007669"/>
    <property type="project" value="UniProtKB-SubCell"/>
</dbReference>
<evidence type="ECO:0000256" key="7">
    <source>
        <dbReference type="SAM" id="Phobius"/>
    </source>
</evidence>
<dbReference type="RefSeq" id="WP_244885152.1">
    <property type="nucleotide sequence ID" value="NZ_FNOJ01000008.1"/>
</dbReference>
<name>A0A1H2UQL8_9BACL</name>
<keyword evidence="3" id="KW-1003">Cell membrane</keyword>
<feature type="transmembrane region" description="Helical" evidence="7">
    <location>
        <begin position="378"/>
        <end position="395"/>
    </location>
</feature>
<dbReference type="STRING" id="89784.SAMN04489725_108111"/>
<protein>
    <submittedName>
        <fullName evidence="9">Nitrate/nitrite transporter NarK</fullName>
    </submittedName>
</protein>
<keyword evidence="2" id="KW-0813">Transport</keyword>
<feature type="transmembrane region" description="Helical" evidence="7">
    <location>
        <begin position="286"/>
        <end position="305"/>
    </location>
</feature>
<reference evidence="10" key="1">
    <citation type="submission" date="2016-10" db="EMBL/GenBank/DDBJ databases">
        <authorList>
            <person name="Varghese N."/>
        </authorList>
    </citation>
    <scope>NUCLEOTIDE SEQUENCE [LARGE SCALE GENOMIC DNA]</scope>
    <source>
        <strain evidence="10">DSM 12489</strain>
    </source>
</reference>
<evidence type="ECO:0000256" key="2">
    <source>
        <dbReference type="ARBA" id="ARBA00022448"/>
    </source>
</evidence>
<dbReference type="InterPro" id="IPR020846">
    <property type="entry name" value="MFS_dom"/>
</dbReference>
<feature type="transmembrane region" description="Helical" evidence="7">
    <location>
        <begin position="110"/>
        <end position="129"/>
    </location>
</feature>
<dbReference type="SUPFAM" id="SSF103473">
    <property type="entry name" value="MFS general substrate transporter"/>
    <property type="match status" value="1"/>
</dbReference>
<dbReference type="AlphaFoldDB" id="A0A1H2UQL8"/>
<feature type="transmembrane region" description="Helical" evidence="7">
    <location>
        <begin position="20"/>
        <end position="42"/>
    </location>
</feature>
<feature type="transmembrane region" description="Helical" evidence="7">
    <location>
        <begin position="83"/>
        <end position="104"/>
    </location>
</feature>
<evidence type="ECO:0000313" key="9">
    <source>
        <dbReference type="EMBL" id="SDW58385.1"/>
    </source>
</evidence>
<evidence type="ECO:0000256" key="3">
    <source>
        <dbReference type="ARBA" id="ARBA00022475"/>
    </source>
</evidence>
<feature type="transmembrane region" description="Helical" evidence="7">
    <location>
        <begin position="221"/>
        <end position="239"/>
    </location>
</feature>
<keyword evidence="6 7" id="KW-0472">Membrane</keyword>
<feature type="transmembrane region" description="Helical" evidence="7">
    <location>
        <begin position="141"/>
        <end position="165"/>
    </location>
</feature>
<keyword evidence="10" id="KW-1185">Reference proteome</keyword>
<dbReference type="PROSITE" id="PS50850">
    <property type="entry name" value="MFS"/>
    <property type="match status" value="1"/>
</dbReference>